<protein>
    <recommendedName>
        <fullName evidence="4">DUF4760 domain-containing protein</fullName>
    </recommendedName>
</protein>
<evidence type="ECO:0000313" key="3">
    <source>
        <dbReference type="Proteomes" id="UP000255036"/>
    </source>
</evidence>
<reference evidence="2 3" key="1">
    <citation type="submission" date="2018-07" db="EMBL/GenBank/DDBJ databases">
        <title>Anaerosacharophilus polymeroproducens gen. nov. sp. nov., an anaerobic bacterium isolated from salt field.</title>
        <authorList>
            <person name="Kim W."/>
            <person name="Yang S.-H."/>
            <person name="Oh J."/>
            <person name="Lee J.-H."/>
            <person name="Kwon K.K."/>
        </authorList>
    </citation>
    <scope>NUCLEOTIDE SEQUENCE [LARGE SCALE GENOMIC DNA]</scope>
    <source>
        <strain evidence="2 3">MCWD5</strain>
    </source>
</reference>
<dbReference type="RefSeq" id="WP_115480636.1">
    <property type="nucleotide sequence ID" value="NZ_QRCT01000011.1"/>
</dbReference>
<organism evidence="2 3">
    <name type="scientific">Anaerosacchariphilus polymeriproducens</name>
    <dbReference type="NCBI Taxonomy" id="1812858"/>
    <lineage>
        <taxon>Bacteria</taxon>
        <taxon>Bacillati</taxon>
        <taxon>Bacillota</taxon>
        <taxon>Clostridia</taxon>
        <taxon>Lachnospirales</taxon>
        <taxon>Lachnospiraceae</taxon>
        <taxon>Anaerosacchariphilus</taxon>
    </lineage>
</organism>
<evidence type="ECO:0000313" key="2">
    <source>
        <dbReference type="EMBL" id="RDU24762.1"/>
    </source>
</evidence>
<accession>A0A371AZ34</accession>
<proteinExistence type="predicted"/>
<keyword evidence="1" id="KW-1133">Transmembrane helix</keyword>
<dbReference type="Proteomes" id="UP000255036">
    <property type="component" value="Unassembled WGS sequence"/>
</dbReference>
<name>A0A371AZ34_9FIRM</name>
<dbReference type="AlphaFoldDB" id="A0A371AZ34"/>
<evidence type="ECO:0008006" key="4">
    <source>
        <dbReference type="Google" id="ProtNLM"/>
    </source>
</evidence>
<sequence length="137" mass="16056">MVLDWSATASWIALAVAILAPVLTAFLNNKHQLKLKKIELFHNEASAYFFKKRDVYCGYIEHASCLFIDHSTLEKMAIYSKMYHELFLYCDKEIWEDIELLNNHFNNNVFDSNAKELFLKITKYLADELKTTMPKPI</sequence>
<keyword evidence="3" id="KW-1185">Reference proteome</keyword>
<feature type="transmembrane region" description="Helical" evidence="1">
    <location>
        <begin position="6"/>
        <end position="27"/>
    </location>
</feature>
<keyword evidence="1" id="KW-0472">Membrane</keyword>
<evidence type="ECO:0000256" key="1">
    <source>
        <dbReference type="SAM" id="Phobius"/>
    </source>
</evidence>
<comment type="caution">
    <text evidence="2">The sequence shown here is derived from an EMBL/GenBank/DDBJ whole genome shotgun (WGS) entry which is preliminary data.</text>
</comment>
<dbReference type="EMBL" id="QRCT01000011">
    <property type="protein sequence ID" value="RDU24762.1"/>
    <property type="molecule type" value="Genomic_DNA"/>
</dbReference>
<gene>
    <name evidence="2" type="ORF">DWV06_02605</name>
</gene>
<keyword evidence="1" id="KW-0812">Transmembrane</keyword>